<dbReference type="Proteomes" id="UP000253664">
    <property type="component" value="Unassembled WGS sequence"/>
</dbReference>
<proteinExistence type="predicted"/>
<keyword evidence="2" id="KW-1185">Reference proteome</keyword>
<evidence type="ECO:0000313" key="1">
    <source>
        <dbReference type="EMBL" id="RCI16036.1"/>
    </source>
</evidence>
<dbReference type="AlphaFoldDB" id="A0A367LNL7"/>
<name>A0A367LNL7_9HYPO</name>
<protein>
    <submittedName>
        <fullName evidence="1">Uncharacterized protein</fullName>
    </submittedName>
</protein>
<sequence>MVKTVLSLAVHGSLLRLTRERRERDLRLRERAVVWFALTPHTLPPGGRPHPLFNWLQWRSRGSRSDA</sequence>
<comment type="caution">
    <text evidence="1">The sequence shown here is derived from an EMBL/GenBank/DDBJ whole genome shotgun (WGS) entry which is preliminary data.</text>
</comment>
<gene>
    <name evidence="1" type="ORF">L249_3049</name>
</gene>
<reference evidence="1 2" key="1">
    <citation type="journal article" date="2015" name="BMC Genomics">
        <title>Insights from the genome of Ophiocordyceps polyrhachis-furcata to pathogenicity and host specificity in insect fungi.</title>
        <authorList>
            <person name="Wichadakul D."/>
            <person name="Kobmoo N."/>
            <person name="Ingsriswang S."/>
            <person name="Tangphatsornruang S."/>
            <person name="Chantasingh D."/>
            <person name="Luangsa-ard J.J."/>
            <person name="Eurwilaichitr L."/>
        </authorList>
    </citation>
    <scope>NUCLEOTIDE SEQUENCE [LARGE SCALE GENOMIC DNA]</scope>
    <source>
        <strain evidence="1 2">BCC 54312</strain>
    </source>
</reference>
<organism evidence="1 2">
    <name type="scientific">Ophiocordyceps polyrhachis-furcata BCC 54312</name>
    <dbReference type="NCBI Taxonomy" id="1330021"/>
    <lineage>
        <taxon>Eukaryota</taxon>
        <taxon>Fungi</taxon>
        <taxon>Dikarya</taxon>
        <taxon>Ascomycota</taxon>
        <taxon>Pezizomycotina</taxon>
        <taxon>Sordariomycetes</taxon>
        <taxon>Hypocreomycetidae</taxon>
        <taxon>Hypocreales</taxon>
        <taxon>Ophiocordycipitaceae</taxon>
        <taxon>Ophiocordyceps</taxon>
    </lineage>
</organism>
<evidence type="ECO:0000313" key="2">
    <source>
        <dbReference type="Proteomes" id="UP000253664"/>
    </source>
</evidence>
<dbReference type="EMBL" id="LKCN02000001">
    <property type="protein sequence ID" value="RCI16036.1"/>
    <property type="molecule type" value="Genomic_DNA"/>
</dbReference>
<accession>A0A367LNL7</accession>